<dbReference type="InterPro" id="IPR025269">
    <property type="entry name" value="SAM-like_dom"/>
</dbReference>
<evidence type="ECO:0000256" key="2">
    <source>
        <dbReference type="ARBA" id="ARBA00023172"/>
    </source>
</evidence>
<evidence type="ECO:0000259" key="4">
    <source>
        <dbReference type="Pfam" id="PF17293"/>
    </source>
</evidence>
<evidence type="ECO:0000313" key="5">
    <source>
        <dbReference type="EMBL" id="MFL9834975.1"/>
    </source>
</evidence>
<proteinExistence type="predicted"/>
<dbReference type="InterPro" id="IPR013762">
    <property type="entry name" value="Integrase-like_cat_sf"/>
</dbReference>
<name>A0ABW8Y6T5_9FLAO</name>
<dbReference type="Proteomes" id="UP001629058">
    <property type="component" value="Unassembled WGS sequence"/>
</dbReference>
<dbReference type="Pfam" id="PF13102">
    <property type="entry name" value="Phage_int_SAM_5"/>
    <property type="match status" value="1"/>
</dbReference>
<keyword evidence="6" id="KW-1185">Reference proteome</keyword>
<evidence type="ECO:0000256" key="1">
    <source>
        <dbReference type="ARBA" id="ARBA00023125"/>
    </source>
</evidence>
<reference evidence="5 6" key="1">
    <citation type="submission" date="2024-06" db="EMBL/GenBank/DDBJ databases">
        <authorList>
            <person name="Kaempfer P."/>
            <person name="Viver T."/>
        </authorList>
    </citation>
    <scope>NUCLEOTIDE SEQUENCE [LARGE SCALE GENOMIC DNA]</scope>
    <source>
        <strain evidence="5 6">ST-37</strain>
    </source>
</reference>
<keyword evidence="2" id="KW-0233">DNA recombination</keyword>
<dbReference type="SUPFAM" id="SSF56349">
    <property type="entry name" value="DNA breaking-rejoining enzymes"/>
    <property type="match status" value="1"/>
</dbReference>
<organism evidence="5 6">
    <name type="scientific">Chryseobacterium terrae</name>
    <dbReference type="NCBI Taxonomy" id="3163299"/>
    <lineage>
        <taxon>Bacteria</taxon>
        <taxon>Pseudomonadati</taxon>
        <taxon>Bacteroidota</taxon>
        <taxon>Flavobacteriia</taxon>
        <taxon>Flavobacteriales</taxon>
        <taxon>Weeksellaceae</taxon>
        <taxon>Chryseobacterium group</taxon>
        <taxon>Chryseobacterium</taxon>
    </lineage>
</organism>
<dbReference type="Gene3D" id="1.10.150.130">
    <property type="match status" value="1"/>
</dbReference>
<feature type="domain" description="Phage integrase SAM-like" evidence="3">
    <location>
        <begin position="100"/>
        <end position="196"/>
    </location>
</feature>
<protein>
    <submittedName>
        <fullName evidence="5">Site-specific integrase</fullName>
    </submittedName>
</protein>
<sequence>MNISIELDLNSKTKNGHPIYLNIFVSKTDRLYPRLKLYSLSEHWDFQKEEPKKDHPQYSAILDKILDYKFKINKLQKSGVKRTSNQIKNYLFGNDGDVYAFWEQRIAEEKKKLENSNKLIKTGGNASVYQFNLNVWKEYKPSLSFNEITYDFLAKFKIAKSSTCTAGGINTYITKLKAIYNEAVRRGVYINEGNYPFVKVMEKQNPTKDKHLTIEEMKMVISNPSSSIYYKYFLLCFYLGGLDFIDLATLKKSDIKSGRIKKMRAKGNTREVINNRVFPEAKKIMAFFDNPESEYILPIHQYSYVNYRHNYTNRIKKILSDLKIYSYVDSKTPRYSFIHIGSMELYQNRDIIKELVGHAQRDTLSIYEGKFPLHIKDEVHRKIIDAVIESNTEFPADSEFTDLA</sequence>
<dbReference type="EMBL" id="JBELPY010000009">
    <property type="protein sequence ID" value="MFL9834975.1"/>
    <property type="molecule type" value="Genomic_DNA"/>
</dbReference>
<dbReference type="InterPro" id="IPR011010">
    <property type="entry name" value="DNA_brk_join_enz"/>
</dbReference>
<dbReference type="InterPro" id="IPR035386">
    <property type="entry name" value="Arm-DNA-bind_5"/>
</dbReference>
<keyword evidence="1" id="KW-0238">DNA-binding</keyword>
<dbReference type="Pfam" id="PF17293">
    <property type="entry name" value="Arm-DNA-bind_5"/>
    <property type="match status" value="1"/>
</dbReference>
<comment type="caution">
    <text evidence="5">The sequence shown here is derived from an EMBL/GenBank/DDBJ whole genome shotgun (WGS) entry which is preliminary data.</text>
</comment>
<feature type="domain" description="Arm DNA-binding" evidence="4">
    <location>
        <begin position="13"/>
        <end position="88"/>
    </location>
</feature>
<dbReference type="InterPro" id="IPR010998">
    <property type="entry name" value="Integrase_recombinase_N"/>
</dbReference>
<dbReference type="RefSeq" id="WP_408091272.1">
    <property type="nucleotide sequence ID" value="NZ_JBELPY010000009.1"/>
</dbReference>
<accession>A0ABW8Y6T5</accession>
<gene>
    <name evidence="5" type="ORF">ABS765_13175</name>
</gene>
<evidence type="ECO:0000313" key="6">
    <source>
        <dbReference type="Proteomes" id="UP001629058"/>
    </source>
</evidence>
<evidence type="ECO:0000259" key="3">
    <source>
        <dbReference type="Pfam" id="PF13102"/>
    </source>
</evidence>
<dbReference type="Gene3D" id="1.10.443.10">
    <property type="entry name" value="Intergrase catalytic core"/>
    <property type="match status" value="1"/>
</dbReference>